<accession>A0A4R2GKV7</accession>
<evidence type="ECO:0000256" key="7">
    <source>
        <dbReference type="HAMAP-Rule" id="MF_00210"/>
    </source>
</evidence>
<feature type="binding site" evidence="7">
    <location>
        <position position="98"/>
    </location>
    <ligand>
        <name>phosphoenolpyruvate</name>
        <dbReference type="ChEBI" id="CHEBI:58702"/>
    </ligand>
</feature>
<dbReference type="Pfam" id="PF00275">
    <property type="entry name" value="EPSP_synthase"/>
    <property type="match status" value="2"/>
</dbReference>
<feature type="binding site" evidence="7">
    <location>
        <position position="23"/>
    </location>
    <ligand>
        <name>3-phosphoshikimate</name>
        <dbReference type="ChEBI" id="CHEBI:145989"/>
    </ligand>
</feature>
<feature type="binding site" evidence="7">
    <location>
        <position position="390"/>
    </location>
    <ligand>
        <name>phosphoenolpyruvate</name>
        <dbReference type="ChEBI" id="CHEBI:58702"/>
    </ligand>
</feature>
<feature type="active site" description="Proton acceptor" evidence="7">
    <location>
        <position position="289"/>
    </location>
</feature>
<dbReference type="Gene3D" id="3.65.10.10">
    <property type="entry name" value="Enolpyruvate transferase domain"/>
    <property type="match status" value="3"/>
</dbReference>
<dbReference type="Proteomes" id="UP000295221">
    <property type="component" value="Unassembled WGS sequence"/>
</dbReference>
<keyword evidence="3 7" id="KW-0028">Amino-acid biosynthesis</keyword>
<feature type="binding site" evidence="7">
    <location>
        <position position="365"/>
    </location>
    <ligand>
        <name>phosphoenolpyruvate</name>
        <dbReference type="ChEBI" id="CHEBI:58702"/>
    </ligand>
</feature>
<keyword evidence="5 7" id="KW-0057">Aromatic amino acid biosynthesis</keyword>
<keyword evidence="7" id="KW-0963">Cytoplasm</keyword>
<dbReference type="InterPro" id="IPR023193">
    <property type="entry name" value="EPSP_synthase_CS"/>
</dbReference>
<comment type="catalytic activity">
    <reaction evidence="6">
        <text>3-phosphoshikimate + phosphoenolpyruvate = 5-O-(1-carboxyvinyl)-3-phosphoshikimate + phosphate</text>
        <dbReference type="Rhea" id="RHEA:21256"/>
        <dbReference type="ChEBI" id="CHEBI:43474"/>
        <dbReference type="ChEBI" id="CHEBI:57701"/>
        <dbReference type="ChEBI" id="CHEBI:58702"/>
        <dbReference type="ChEBI" id="CHEBI:145989"/>
        <dbReference type="EC" id="2.5.1.19"/>
    </reaction>
    <physiologicalReaction direction="left-to-right" evidence="6">
        <dbReference type="Rhea" id="RHEA:21257"/>
    </physiologicalReaction>
</comment>
<keyword evidence="4 7" id="KW-0808">Transferase</keyword>
<dbReference type="GO" id="GO:0008652">
    <property type="term" value="P:amino acid biosynthetic process"/>
    <property type="evidence" value="ECO:0007669"/>
    <property type="project" value="UniProtKB-KW"/>
</dbReference>
<keyword evidence="10" id="KW-1185">Reference proteome</keyword>
<comment type="caution">
    <text evidence="9">The sequence shown here is derived from an EMBL/GenBank/DDBJ whole genome shotgun (WGS) entry which is preliminary data.</text>
</comment>
<dbReference type="GO" id="GO:0005737">
    <property type="term" value="C:cytoplasm"/>
    <property type="evidence" value="ECO:0007669"/>
    <property type="project" value="UniProtKB-SubCell"/>
</dbReference>
<evidence type="ECO:0000313" key="9">
    <source>
        <dbReference type="EMBL" id="TCO08029.1"/>
    </source>
</evidence>
<dbReference type="EC" id="2.5.1.19" evidence="7"/>
<feature type="binding site" evidence="7">
    <location>
        <position position="320"/>
    </location>
    <ligand>
        <name>phosphoenolpyruvate</name>
        <dbReference type="ChEBI" id="CHEBI:58702"/>
    </ligand>
</feature>
<dbReference type="PANTHER" id="PTHR21090">
    <property type="entry name" value="AROM/DEHYDROQUINATE SYNTHASE"/>
    <property type="match status" value="1"/>
</dbReference>
<evidence type="ECO:0000313" key="10">
    <source>
        <dbReference type="Proteomes" id="UP000295221"/>
    </source>
</evidence>
<feature type="binding site" evidence="7">
    <location>
        <position position="22"/>
    </location>
    <ligand>
        <name>3-phosphoshikimate</name>
        <dbReference type="ChEBI" id="CHEBI:145989"/>
    </ligand>
</feature>
<dbReference type="PIRSF" id="PIRSF000505">
    <property type="entry name" value="EPSPS"/>
    <property type="match status" value="1"/>
</dbReference>
<dbReference type="InterPro" id="IPR006264">
    <property type="entry name" value="EPSP_synthase"/>
</dbReference>
<dbReference type="GO" id="GO:0009073">
    <property type="term" value="P:aromatic amino acid family biosynthetic process"/>
    <property type="evidence" value="ECO:0007669"/>
    <property type="project" value="UniProtKB-KW"/>
</dbReference>
<comment type="caution">
    <text evidence="7">Lacks conserved residue(s) required for the propagation of feature annotation.</text>
</comment>
<feature type="binding site" evidence="7">
    <location>
        <position position="22"/>
    </location>
    <ligand>
        <name>phosphoenolpyruvate</name>
        <dbReference type="ChEBI" id="CHEBI:58702"/>
    </ligand>
</feature>
<evidence type="ECO:0000256" key="1">
    <source>
        <dbReference type="ARBA" id="ARBA00004811"/>
    </source>
</evidence>
<comment type="function">
    <text evidence="7">Catalyzes the transfer of the enolpyruvyl moiety of phosphoenolpyruvate (PEP) to the 5-hydroxyl of shikimate-3-phosphate (S3P) to produce enolpyruvyl shikimate-3-phosphate and inorganic phosphate.</text>
</comment>
<evidence type="ECO:0000256" key="3">
    <source>
        <dbReference type="ARBA" id="ARBA00022605"/>
    </source>
</evidence>
<dbReference type="CDD" id="cd01556">
    <property type="entry name" value="EPSP_synthase"/>
    <property type="match status" value="1"/>
</dbReference>
<dbReference type="OrthoDB" id="9809920at2"/>
<comment type="subunit">
    <text evidence="7">Monomer.</text>
</comment>
<dbReference type="PANTHER" id="PTHR21090:SF5">
    <property type="entry name" value="PENTAFUNCTIONAL AROM POLYPEPTIDE"/>
    <property type="match status" value="1"/>
</dbReference>
<reference evidence="9 10" key="1">
    <citation type="submission" date="2019-03" db="EMBL/GenBank/DDBJ databases">
        <title>Genomic Encyclopedia of Type Strains, Phase IV (KMG-IV): sequencing the most valuable type-strain genomes for metagenomic binning, comparative biology and taxonomic classification.</title>
        <authorList>
            <person name="Goeker M."/>
        </authorList>
    </citation>
    <scope>NUCLEOTIDE SEQUENCE [LARGE SCALE GENOMIC DNA]</scope>
    <source>
        <strain evidence="9 10">DSM 24179</strain>
    </source>
</reference>
<comment type="subcellular location">
    <subcellularLocation>
        <location evidence="7">Cytoplasm</location>
    </subcellularLocation>
</comment>
<organism evidence="9 10">
    <name type="scientific">Natronoflexus pectinivorans</name>
    <dbReference type="NCBI Taxonomy" id="682526"/>
    <lineage>
        <taxon>Bacteria</taxon>
        <taxon>Pseudomonadati</taxon>
        <taxon>Bacteroidota</taxon>
        <taxon>Bacteroidia</taxon>
        <taxon>Marinilabiliales</taxon>
        <taxon>Marinilabiliaceae</taxon>
        <taxon>Natronoflexus</taxon>
    </lineage>
</organism>
<evidence type="ECO:0000256" key="4">
    <source>
        <dbReference type="ARBA" id="ARBA00022679"/>
    </source>
</evidence>
<dbReference type="SUPFAM" id="SSF55205">
    <property type="entry name" value="EPT/RTPC-like"/>
    <property type="match status" value="1"/>
</dbReference>
<feature type="domain" description="Enolpyruvate transferase" evidence="8">
    <location>
        <begin position="15"/>
        <end position="58"/>
    </location>
</feature>
<dbReference type="RefSeq" id="WP_132433915.1">
    <property type="nucleotide sequence ID" value="NZ_SLWK01000006.1"/>
</dbReference>
<dbReference type="HAMAP" id="MF_00210">
    <property type="entry name" value="EPSP_synth"/>
    <property type="match status" value="1"/>
</dbReference>
<dbReference type="AlphaFoldDB" id="A0A4R2GKV7"/>
<dbReference type="EMBL" id="SLWK01000006">
    <property type="protein sequence ID" value="TCO08029.1"/>
    <property type="molecule type" value="Genomic_DNA"/>
</dbReference>
<dbReference type="GO" id="GO:0009423">
    <property type="term" value="P:chorismate biosynthetic process"/>
    <property type="evidence" value="ECO:0007669"/>
    <property type="project" value="UniProtKB-UniRule"/>
</dbReference>
<proteinExistence type="inferred from homology"/>
<dbReference type="InterPro" id="IPR036968">
    <property type="entry name" value="Enolpyruvate_Tfrase_sf"/>
</dbReference>
<feature type="binding site" evidence="7">
    <location>
        <position position="146"/>
    </location>
    <ligand>
        <name>3-phosphoshikimate</name>
        <dbReference type="ChEBI" id="CHEBI:145989"/>
    </ligand>
</feature>
<evidence type="ECO:0000256" key="5">
    <source>
        <dbReference type="ARBA" id="ARBA00023141"/>
    </source>
</evidence>
<feature type="binding site" evidence="7">
    <location>
        <position position="70"/>
    </location>
    <ligand>
        <name>phosphoenolpyruvate</name>
        <dbReference type="ChEBI" id="CHEBI:58702"/>
    </ligand>
</feature>
<feature type="binding site" evidence="7">
    <location>
        <position position="145"/>
    </location>
    <ligand>
        <name>3-phosphoshikimate</name>
        <dbReference type="ChEBI" id="CHEBI:145989"/>
    </ligand>
</feature>
<feature type="binding site" evidence="7">
    <location>
        <position position="27"/>
    </location>
    <ligand>
        <name>3-phosphoshikimate</name>
        <dbReference type="ChEBI" id="CHEBI:145989"/>
    </ligand>
</feature>
<protein>
    <recommendedName>
        <fullName evidence="7">3-phosphoshikimate 1-carboxyvinyltransferase</fullName>
        <ecNumber evidence="7">2.5.1.19</ecNumber>
    </recommendedName>
    <alternativeName>
        <fullName evidence="7">5-enolpyruvylshikimate-3-phosphate synthase</fullName>
        <shortName evidence="7">EPSP synthase</shortName>
        <shortName evidence="7">EPSPS</shortName>
    </alternativeName>
</protein>
<dbReference type="UniPathway" id="UPA00053">
    <property type="reaction ID" value="UER00089"/>
</dbReference>
<gene>
    <name evidence="7" type="primary">aroA</name>
    <name evidence="9" type="ORF">EV194_106171</name>
</gene>
<feature type="binding site" evidence="7">
    <location>
        <position position="289"/>
    </location>
    <ligand>
        <name>3-phosphoshikimate</name>
        <dbReference type="ChEBI" id="CHEBI:145989"/>
    </ligand>
</feature>
<evidence type="ECO:0000259" key="8">
    <source>
        <dbReference type="Pfam" id="PF00275"/>
    </source>
</evidence>
<evidence type="ECO:0000256" key="2">
    <source>
        <dbReference type="ARBA" id="ARBA00009948"/>
    </source>
</evidence>
<sequence length="408" mass="45325">MSIIIKAPEKTNNINVELPASKSISNRLLILNALSYSPHPIKNLSDSDDTKAMLQVFNSNTNHFDIGAAGTTMRFLTAYLSKIVGEWTITGSTRMKQRPIAVLVDALNQLGGKIEYMEKEGYPPLRIFGSSLTGGEMELPGDISSQYISALLMVGPAMENGLRLKLTGEITSRPYIHLTLKLMEMYGVKCHWKENIITVPVANYKPVEAKVESDWSAASYWFEIIALSNPGDSVTLKGLDRYSWQGDSAVAELFKKLGVQSKFSAKGLTLTNTGEYAEKFTHDFTKEPDLAQTFAVTCAFLNIPFSLTGLHTLKIKETDRIQALVNELGKFGFELNTNDKDNLVWQGDKKEATSDIEIATYKDHRMAMAFAPAALKHNLFKIADPTVVSKSYPAFWDDLRKAGFEITD</sequence>
<feature type="binding site" evidence="7">
    <location>
        <position position="316"/>
    </location>
    <ligand>
        <name>3-phosphoshikimate</name>
        <dbReference type="ChEBI" id="CHEBI:145989"/>
    </ligand>
</feature>
<dbReference type="PROSITE" id="PS00885">
    <property type="entry name" value="EPSP_SYNTHASE_2"/>
    <property type="match status" value="1"/>
</dbReference>
<evidence type="ECO:0000256" key="6">
    <source>
        <dbReference type="ARBA" id="ARBA00044633"/>
    </source>
</evidence>
<comment type="similarity">
    <text evidence="2 7">Belongs to the EPSP synthase family.</text>
</comment>
<feature type="binding site" evidence="7">
    <location>
        <position position="144"/>
    </location>
    <ligand>
        <name>3-phosphoshikimate</name>
        <dbReference type="ChEBI" id="CHEBI:145989"/>
    </ligand>
</feature>
<dbReference type="GO" id="GO:0003866">
    <property type="term" value="F:3-phosphoshikimate 1-carboxyvinyltransferase activity"/>
    <property type="evidence" value="ECO:0007669"/>
    <property type="project" value="UniProtKB-UniRule"/>
</dbReference>
<comment type="pathway">
    <text evidence="1 7">Metabolic intermediate biosynthesis; chorismate biosynthesis; chorismate from D-erythrose 4-phosphate and phosphoenolpyruvate: step 6/7.</text>
</comment>
<dbReference type="InterPro" id="IPR001986">
    <property type="entry name" value="Enolpyruvate_Tfrase_dom"/>
</dbReference>
<feature type="binding site" evidence="7">
    <location>
        <position position="146"/>
    </location>
    <ligand>
        <name>phosphoenolpyruvate</name>
        <dbReference type="ChEBI" id="CHEBI:58702"/>
    </ligand>
</feature>
<name>A0A4R2GKV7_9BACT</name>
<feature type="domain" description="Enolpyruvate transferase" evidence="8">
    <location>
        <begin position="61"/>
        <end position="399"/>
    </location>
</feature>
<feature type="binding site" evidence="7">
    <location>
        <position position="172"/>
    </location>
    <ligand>
        <name>3-phosphoshikimate</name>
        <dbReference type="ChEBI" id="CHEBI:145989"/>
    </ligand>
</feature>
<dbReference type="InterPro" id="IPR013792">
    <property type="entry name" value="RNA3'P_cycl/enolpyr_Trfase_a/b"/>
</dbReference>